<feature type="region of interest" description="Disordered" evidence="1">
    <location>
        <begin position="15"/>
        <end position="43"/>
    </location>
</feature>
<name>A0A0A9HHC5_ARUDO</name>
<feature type="compositionally biased region" description="Low complexity" evidence="1">
    <location>
        <begin position="15"/>
        <end position="25"/>
    </location>
</feature>
<sequence>MDSMFELLLQHAVQAGHGQGSSSASTRRWRYQRGFSRGDGKRL</sequence>
<organism evidence="2">
    <name type="scientific">Arundo donax</name>
    <name type="common">Giant reed</name>
    <name type="synonym">Donax arundinaceus</name>
    <dbReference type="NCBI Taxonomy" id="35708"/>
    <lineage>
        <taxon>Eukaryota</taxon>
        <taxon>Viridiplantae</taxon>
        <taxon>Streptophyta</taxon>
        <taxon>Embryophyta</taxon>
        <taxon>Tracheophyta</taxon>
        <taxon>Spermatophyta</taxon>
        <taxon>Magnoliopsida</taxon>
        <taxon>Liliopsida</taxon>
        <taxon>Poales</taxon>
        <taxon>Poaceae</taxon>
        <taxon>PACMAD clade</taxon>
        <taxon>Arundinoideae</taxon>
        <taxon>Arundineae</taxon>
        <taxon>Arundo</taxon>
    </lineage>
</organism>
<dbReference type="AlphaFoldDB" id="A0A0A9HHC5"/>
<evidence type="ECO:0000256" key="1">
    <source>
        <dbReference type="SAM" id="MobiDB-lite"/>
    </source>
</evidence>
<evidence type="ECO:0000313" key="2">
    <source>
        <dbReference type="EMBL" id="JAE32318.1"/>
    </source>
</evidence>
<reference evidence="2" key="2">
    <citation type="journal article" date="2015" name="Data Brief">
        <title>Shoot transcriptome of the giant reed, Arundo donax.</title>
        <authorList>
            <person name="Barrero R.A."/>
            <person name="Guerrero F.D."/>
            <person name="Moolhuijzen P."/>
            <person name="Goolsby J.A."/>
            <person name="Tidwell J."/>
            <person name="Bellgard S.E."/>
            <person name="Bellgard M.I."/>
        </authorList>
    </citation>
    <scope>NUCLEOTIDE SEQUENCE</scope>
    <source>
        <tissue evidence="2">Shoot tissue taken approximately 20 cm above the soil surface</tissue>
    </source>
</reference>
<dbReference type="EMBL" id="GBRH01165578">
    <property type="protein sequence ID" value="JAE32318.1"/>
    <property type="molecule type" value="Transcribed_RNA"/>
</dbReference>
<proteinExistence type="predicted"/>
<accession>A0A0A9HHC5</accession>
<reference evidence="2" key="1">
    <citation type="submission" date="2014-09" db="EMBL/GenBank/DDBJ databases">
        <authorList>
            <person name="Magalhaes I.L.F."/>
            <person name="Oliveira U."/>
            <person name="Santos F.R."/>
            <person name="Vidigal T.H.D.A."/>
            <person name="Brescovit A.D."/>
            <person name="Santos A.J."/>
        </authorList>
    </citation>
    <scope>NUCLEOTIDE SEQUENCE</scope>
    <source>
        <tissue evidence="2">Shoot tissue taken approximately 20 cm above the soil surface</tissue>
    </source>
</reference>
<protein>
    <submittedName>
        <fullName evidence="2">Uncharacterized protein</fullName>
    </submittedName>
</protein>